<dbReference type="HOGENOM" id="CLU_1788124_0_0_1"/>
<organism evidence="1 2">
    <name type="scientific">Thanatephorus cucumeris (strain AG1-IA)</name>
    <name type="common">Rice sheath blight fungus</name>
    <name type="synonym">Rhizoctonia solani</name>
    <dbReference type="NCBI Taxonomy" id="983506"/>
    <lineage>
        <taxon>Eukaryota</taxon>
        <taxon>Fungi</taxon>
        <taxon>Dikarya</taxon>
        <taxon>Basidiomycota</taxon>
        <taxon>Agaricomycotina</taxon>
        <taxon>Agaricomycetes</taxon>
        <taxon>Cantharellales</taxon>
        <taxon>Ceratobasidiaceae</taxon>
        <taxon>Rhizoctonia</taxon>
        <taxon>Rhizoctonia solani AG-1</taxon>
    </lineage>
</organism>
<keyword evidence="2" id="KW-1185">Reference proteome</keyword>
<dbReference type="EMBL" id="AFRT01001256">
    <property type="protein sequence ID" value="ELU40935.1"/>
    <property type="molecule type" value="Genomic_DNA"/>
</dbReference>
<reference evidence="1 2" key="1">
    <citation type="journal article" date="2013" name="Nat. Commun.">
        <title>The evolution and pathogenic mechanisms of the rice sheath blight pathogen.</title>
        <authorList>
            <person name="Zheng A."/>
            <person name="Lin R."/>
            <person name="Xu L."/>
            <person name="Qin P."/>
            <person name="Tang C."/>
            <person name="Ai P."/>
            <person name="Zhang D."/>
            <person name="Liu Y."/>
            <person name="Sun Z."/>
            <person name="Feng H."/>
            <person name="Wang Y."/>
            <person name="Chen Y."/>
            <person name="Liang X."/>
            <person name="Fu R."/>
            <person name="Li Q."/>
            <person name="Zhang J."/>
            <person name="Yu X."/>
            <person name="Xie Z."/>
            <person name="Ding L."/>
            <person name="Guan P."/>
            <person name="Tang J."/>
            <person name="Liang Y."/>
            <person name="Wang S."/>
            <person name="Deng Q."/>
            <person name="Li S."/>
            <person name="Zhu J."/>
            <person name="Wang L."/>
            <person name="Liu H."/>
            <person name="Li P."/>
        </authorList>
    </citation>
    <scope>NUCLEOTIDE SEQUENCE [LARGE SCALE GENOMIC DNA]</scope>
    <source>
        <strain evidence="2">AG-1 IA</strain>
    </source>
</reference>
<evidence type="ECO:0000313" key="2">
    <source>
        <dbReference type="Proteomes" id="UP000011668"/>
    </source>
</evidence>
<proteinExistence type="predicted"/>
<accession>L8WSI3</accession>
<gene>
    <name evidence="1" type="ORF">AG1IA_05030</name>
</gene>
<sequence length="145" mass="16368">MRGKMVLRSELEDWINIMLTVLARCPFSMSLLATTRKPASIEIASGGTFERGGSNEQQNMVKHQDNLYISANTYSYQMSFPLVPASYWSSREFANIQQCRVFVSKALNNHLRELTKECGLSGPKPSEFIKDGTKYFESIQASNSI</sequence>
<protein>
    <submittedName>
        <fullName evidence="1">Uncharacterized protein</fullName>
    </submittedName>
</protein>
<name>L8WSI3_THACA</name>
<dbReference type="AlphaFoldDB" id="L8WSI3"/>
<dbReference type="Proteomes" id="UP000011668">
    <property type="component" value="Unassembled WGS sequence"/>
</dbReference>
<evidence type="ECO:0000313" key="1">
    <source>
        <dbReference type="EMBL" id="ELU40935.1"/>
    </source>
</evidence>
<comment type="caution">
    <text evidence="1">The sequence shown here is derived from an EMBL/GenBank/DDBJ whole genome shotgun (WGS) entry which is preliminary data.</text>
</comment>